<comment type="caution">
    <text evidence="2">The sequence shown here is derived from an EMBL/GenBank/DDBJ whole genome shotgun (WGS) entry which is preliminary data.</text>
</comment>
<keyword evidence="3" id="KW-1185">Reference proteome</keyword>
<reference evidence="2 3" key="1">
    <citation type="journal article" date="2014" name="Int. J. Syst. Evol. Microbiol.">
        <title>Nocardioides zeae sp. nov., isolated from the stem of Zea mays.</title>
        <authorList>
            <person name="Glaeser S.P."/>
            <person name="McInroy J.A."/>
            <person name="Busse H.J."/>
            <person name="Kampfer P."/>
        </authorList>
    </citation>
    <scope>NUCLEOTIDE SEQUENCE [LARGE SCALE GENOMIC DNA]</scope>
    <source>
        <strain evidence="2 3">JCM 30728</strain>
    </source>
</reference>
<evidence type="ECO:0000313" key="3">
    <source>
        <dbReference type="Proteomes" id="UP000468687"/>
    </source>
</evidence>
<dbReference type="PANTHER" id="PTHR42870">
    <property type="entry name" value="ACETYL-COA C-ACETYLTRANSFERASE"/>
    <property type="match status" value="1"/>
</dbReference>
<name>A0A6P0HLJ1_9ACTN</name>
<dbReference type="PIRSF" id="PIRSF000429">
    <property type="entry name" value="Ac-CoA_Ac_transf"/>
    <property type="match status" value="1"/>
</dbReference>
<dbReference type="EMBL" id="JAAGXA010000008">
    <property type="protein sequence ID" value="NEN79160.1"/>
    <property type="molecule type" value="Genomic_DNA"/>
</dbReference>
<gene>
    <name evidence="2" type="ORF">G3T38_12810</name>
</gene>
<proteinExistence type="predicted"/>
<protein>
    <submittedName>
        <fullName evidence="2">Lipid-transfer protein</fullName>
    </submittedName>
</protein>
<dbReference type="Pfam" id="PF22691">
    <property type="entry name" value="Thiolase_C_1"/>
    <property type="match status" value="1"/>
</dbReference>
<evidence type="ECO:0000259" key="1">
    <source>
        <dbReference type="Pfam" id="PF22691"/>
    </source>
</evidence>
<dbReference type="InterPro" id="IPR002155">
    <property type="entry name" value="Thiolase"/>
</dbReference>
<dbReference type="Proteomes" id="UP000468687">
    <property type="component" value="Unassembled WGS sequence"/>
</dbReference>
<dbReference type="RefSeq" id="WP_163772701.1">
    <property type="nucleotide sequence ID" value="NZ_JAAGXA010000008.1"/>
</dbReference>
<dbReference type="SUPFAM" id="SSF53901">
    <property type="entry name" value="Thiolase-like"/>
    <property type="match status" value="2"/>
</dbReference>
<dbReference type="CDD" id="cd00829">
    <property type="entry name" value="SCP-x_thiolase"/>
    <property type="match status" value="1"/>
</dbReference>
<dbReference type="GO" id="GO:0016747">
    <property type="term" value="F:acyltransferase activity, transferring groups other than amino-acyl groups"/>
    <property type="evidence" value="ECO:0007669"/>
    <property type="project" value="InterPro"/>
</dbReference>
<dbReference type="Gene3D" id="3.40.47.10">
    <property type="match status" value="1"/>
</dbReference>
<feature type="domain" description="Thiolase C-terminal" evidence="1">
    <location>
        <begin position="265"/>
        <end position="387"/>
    </location>
</feature>
<dbReference type="InterPro" id="IPR016039">
    <property type="entry name" value="Thiolase-like"/>
</dbReference>
<dbReference type="AlphaFoldDB" id="A0A6P0HLJ1"/>
<dbReference type="PANTHER" id="PTHR42870:SF1">
    <property type="entry name" value="NON-SPECIFIC LIPID-TRANSFER PROTEIN-LIKE 2"/>
    <property type="match status" value="1"/>
</dbReference>
<accession>A0A6P0HLJ1</accession>
<sequence>MRDAWRPDTMAIAGIGSTDFSKASGRSTLTLAAQAALAALADAGLDPKDVDGIVRCDMDTVAPVALGDALGVENLTYWGDVGPGGSAPAAMVAQAAAAVAAGLASTVVVFRSINGRSGERYGAGYAQGARAGGSSTYEEMFLPYGMQTPGQYFAMVARRHMADHGTTSETLGRIATACRKHANANPAAQMHHRTMTLDDYHASRALATPLRLFDFCLETDGACAVVVTSAERARDLRQPPALIRSAAQSGGADAQPGQMFPALMRDSITTWSSRALGEVLFRRGGMTPQDVDVAQIYDCFTITALIQLEDLGFCGAGEAKDFIQDGTLEVGGALPMNTSGGHLSEGYIHGMNHVVEAVRQIRGTSTNQVPGAEVSLVTSAPTTGGSALLLVGA</sequence>
<evidence type="ECO:0000313" key="2">
    <source>
        <dbReference type="EMBL" id="NEN79160.1"/>
    </source>
</evidence>
<organism evidence="2 3">
    <name type="scientific">Nocardioides zeae</name>
    <dbReference type="NCBI Taxonomy" id="1457234"/>
    <lineage>
        <taxon>Bacteria</taxon>
        <taxon>Bacillati</taxon>
        <taxon>Actinomycetota</taxon>
        <taxon>Actinomycetes</taxon>
        <taxon>Propionibacteriales</taxon>
        <taxon>Nocardioidaceae</taxon>
        <taxon>Nocardioides</taxon>
    </lineage>
</organism>
<dbReference type="InterPro" id="IPR055140">
    <property type="entry name" value="Thiolase_C_2"/>
</dbReference>